<evidence type="ECO:0000313" key="2">
    <source>
        <dbReference type="WBParaSite" id="nRc.2.0.1.t18455-RA"/>
    </source>
</evidence>
<proteinExistence type="predicted"/>
<organism evidence="1 2">
    <name type="scientific">Romanomermis culicivorax</name>
    <name type="common">Nematode worm</name>
    <dbReference type="NCBI Taxonomy" id="13658"/>
    <lineage>
        <taxon>Eukaryota</taxon>
        <taxon>Metazoa</taxon>
        <taxon>Ecdysozoa</taxon>
        <taxon>Nematoda</taxon>
        <taxon>Enoplea</taxon>
        <taxon>Dorylaimia</taxon>
        <taxon>Mermithida</taxon>
        <taxon>Mermithoidea</taxon>
        <taxon>Mermithidae</taxon>
        <taxon>Romanomermis</taxon>
    </lineage>
</organism>
<keyword evidence="1" id="KW-1185">Reference proteome</keyword>
<protein>
    <submittedName>
        <fullName evidence="2">Uncharacterized protein</fullName>
    </submittedName>
</protein>
<reference evidence="2" key="1">
    <citation type="submission" date="2022-11" db="UniProtKB">
        <authorList>
            <consortium name="WormBaseParasite"/>
        </authorList>
    </citation>
    <scope>IDENTIFICATION</scope>
</reference>
<dbReference type="AlphaFoldDB" id="A0A915IW82"/>
<dbReference type="Proteomes" id="UP000887565">
    <property type="component" value="Unplaced"/>
</dbReference>
<sequence>MGRQFRIIICLISTSSGRQFQIQYPTLIPHKPLLINGWTRIHCPENPLFFRRNRGNIGWTKASNV</sequence>
<dbReference type="WBParaSite" id="nRc.2.0.1.t18455-RA">
    <property type="protein sequence ID" value="nRc.2.0.1.t18455-RA"/>
    <property type="gene ID" value="nRc.2.0.1.g18455"/>
</dbReference>
<name>A0A915IW82_ROMCU</name>
<evidence type="ECO:0000313" key="1">
    <source>
        <dbReference type="Proteomes" id="UP000887565"/>
    </source>
</evidence>
<accession>A0A915IW82</accession>